<reference evidence="8" key="1">
    <citation type="submission" date="2021-01" db="EMBL/GenBank/DDBJ databases">
        <title>Genome seq and assembly of Tabrizicola sp. KVB23.</title>
        <authorList>
            <person name="Chhetri G."/>
        </authorList>
    </citation>
    <scope>NUCLEOTIDE SEQUENCE</scope>
    <source>
        <strain evidence="8">KVB23</strain>
    </source>
</reference>
<dbReference type="PANTHER" id="PTHR39188">
    <property type="entry name" value="MEMBRANE-ASSOCIATED ZINC METALLOPROTEASE M50B"/>
    <property type="match status" value="1"/>
</dbReference>
<accession>A0A8J7MTJ0</accession>
<dbReference type="RefSeq" id="WP_202662429.1">
    <property type="nucleotide sequence ID" value="NZ_JAESVP010000011.1"/>
</dbReference>
<dbReference type="GO" id="GO:0006508">
    <property type="term" value="P:proteolysis"/>
    <property type="evidence" value="ECO:0007669"/>
    <property type="project" value="UniProtKB-KW"/>
</dbReference>
<evidence type="ECO:0000256" key="7">
    <source>
        <dbReference type="SAM" id="Phobius"/>
    </source>
</evidence>
<proteinExistence type="inferred from homology"/>
<feature type="transmembrane region" description="Helical" evidence="7">
    <location>
        <begin position="173"/>
        <end position="198"/>
    </location>
</feature>
<comment type="caution">
    <text evidence="8">The sequence shown here is derived from an EMBL/GenBank/DDBJ whole genome shotgun (WGS) entry which is preliminary data.</text>
</comment>
<gene>
    <name evidence="8" type="ORF">JI744_17305</name>
</gene>
<protein>
    <submittedName>
        <fullName evidence="8">Metalloprotease</fullName>
    </submittedName>
</protein>
<feature type="transmembrane region" description="Helical" evidence="7">
    <location>
        <begin position="204"/>
        <end position="224"/>
    </location>
</feature>
<dbReference type="AlphaFoldDB" id="A0A8J7MTJ0"/>
<feature type="transmembrane region" description="Helical" evidence="7">
    <location>
        <begin position="39"/>
        <end position="67"/>
    </location>
</feature>
<sequence length="263" mass="27854">MVALFVSLCLLSGTWATLRGGFAGSGPGLRRTGLDPNAVGLAVVAVGAAVWFFGWVFGLAFIVAVLLHEYGHVAAFRVCGHADAQFRLLPLVGGQAISSRLPGSHVEEVFITLMGPAIGLAPMFVLLSASELLWNAAPHLAYGMQILAMVIAGLNAFNLMPFWPLDGGKILRILVFTFLPGAAQGVTLALSALAAALAILTQSYFLFIFVLLGLSGLLQSAQVIRLQRPMSWRRGLLAAGAYLTTTATYAWVALPLLSMFRLG</sequence>
<keyword evidence="9" id="KW-1185">Reference proteome</keyword>
<name>A0A8J7MTJ0_9RHOB</name>
<keyword evidence="7" id="KW-1133">Transmembrane helix</keyword>
<keyword evidence="6 8" id="KW-0482">Metalloprotease</keyword>
<evidence type="ECO:0000256" key="6">
    <source>
        <dbReference type="ARBA" id="ARBA00023049"/>
    </source>
</evidence>
<feature type="transmembrane region" description="Helical" evidence="7">
    <location>
        <begin position="109"/>
        <end position="129"/>
    </location>
</feature>
<keyword evidence="5" id="KW-0862">Zinc</keyword>
<evidence type="ECO:0000256" key="1">
    <source>
        <dbReference type="ARBA" id="ARBA00001947"/>
    </source>
</evidence>
<feature type="transmembrane region" description="Helical" evidence="7">
    <location>
        <begin position="141"/>
        <end position="161"/>
    </location>
</feature>
<keyword evidence="4" id="KW-0378">Hydrolase</keyword>
<dbReference type="PANTHER" id="PTHR39188:SF3">
    <property type="entry name" value="STAGE IV SPORULATION PROTEIN FB"/>
    <property type="match status" value="1"/>
</dbReference>
<evidence type="ECO:0000313" key="9">
    <source>
        <dbReference type="Proteomes" id="UP000619033"/>
    </source>
</evidence>
<dbReference type="EMBL" id="JAESVP010000011">
    <property type="protein sequence ID" value="MBL4929863.1"/>
    <property type="molecule type" value="Genomic_DNA"/>
</dbReference>
<organism evidence="8 9">
    <name type="scientific">Fuscibacter oryzae</name>
    <dbReference type="NCBI Taxonomy" id="2803939"/>
    <lineage>
        <taxon>Bacteria</taxon>
        <taxon>Pseudomonadati</taxon>
        <taxon>Pseudomonadota</taxon>
        <taxon>Alphaproteobacteria</taxon>
        <taxon>Rhodobacterales</taxon>
        <taxon>Paracoccaceae</taxon>
        <taxon>Fuscibacter</taxon>
    </lineage>
</organism>
<evidence type="ECO:0000256" key="3">
    <source>
        <dbReference type="ARBA" id="ARBA00022670"/>
    </source>
</evidence>
<feature type="transmembrane region" description="Helical" evidence="7">
    <location>
        <begin position="236"/>
        <end position="257"/>
    </location>
</feature>
<keyword evidence="3" id="KW-0645">Protease</keyword>
<comment type="cofactor">
    <cofactor evidence="1">
        <name>Zn(2+)</name>
        <dbReference type="ChEBI" id="CHEBI:29105"/>
    </cofactor>
</comment>
<evidence type="ECO:0000256" key="4">
    <source>
        <dbReference type="ARBA" id="ARBA00022801"/>
    </source>
</evidence>
<dbReference type="Proteomes" id="UP000619033">
    <property type="component" value="Unassembled WGS sequence"/>
</dbReference>
<keyword evidence="7" id="KW-0812">Transmembrane</keyword>
<evidence type="ECO:0000313" key="8">
    <source>
        <dbReference type="EMBL" id="MBL4929863.1"/>
    </source>
</evidence>
<comment type="similarity">
    <text evidence="2">Belongs to the peptidase M50B family.</text>
</comment>
<dbReference type="GO" id="GO:0008237">
    <property type="term" value="F:metallopeptidase activity"/>
    <property type="evidence" value="ECO:0007669"/>
    <property type="project" value="UniProtKB-KW"/>
</dbReference>
<keyword evidence="7" id="KW-0472">Membrane</keyword>
<evidence type="ECO:0000256" key="2">
    <source>
        <dbReference type="ARBA" id="ARBA00007931"/>
    </source>
</evidence>
<evidence type="ECO:0000256" key="5">
    <source>
        <dbReference type="ARBA" id="ARBA00022833"/>
    </source>
</evidence>